<name>M2UIL1_STUST</name>
<comment type="caution">
    <text evidence="3">The sequence shown here is derived from an EMBL/GenBank/DDBJ whole genome shotgun (WGS) entry which is preliminary data.</text>
</comment>
<dbReference type="Proteomes" id="UP000011700">
    <property type="component" value="Unassembled WGS sequence"/>
</dbReference>
<dbReference type="PATRIC" id="fig|1212548.4.peg.3978"/>
<dbReference type="eggNOG" id="COG3213">
    <property type="taxonomic scope" value="Bacteria"/>
</dbReference>
<dbReference type="Pfam" id="PF05940">
    <property type="entry name" value="NnrS"/>
    <property type="match status" value="1"/>
</dbReference>
<feature type="transmembrane region" description="Helical" evidence="2">
    <location>
        <begin position="146"/>
        <end position="164"/>
    </location>
</feature>
<feature type="transmembrane region" description="Helical" evidence="2">
    <location>
        <begin position="226"/>
        <end position="242"/>
    </location>
</feature>
<reference evidence="3 4" key="1">
    <citation type="journal article" date="2013" name="Genome Announc.">
        <title>Draft Genome of Pseudomonas stutzeri Strain NF13, a Nitrogen Fixer Isolated from the Galapagos Rift Hydrothermal Vent.</title>
        <authorList>
            <person name="Pena A."/>
            <person name="Busquets A."/>
            <person name="Gomila M."/>
            <person name="Mayol J."/>
            <person name="Bosch R."/>
            <person name="Nogales B."/>
            <person name="Garcia-Valdes E."/>
            <person name="Bennasar A."/>
            <person name="Lalucat J."/>
        </authorList>
    </citation>
    <scope>NUCLEOTIDE SEQUENCE [LARGE SCALE GENOMIC DNA]</scope>
    <source>
        <strain evidence="3 4">NF13</strain>
    </source>
</reference>
<feature type="transmembrane region" description="Helical" evidence="2">
    <location>
        <begin position="277"/>
        <end position="298"/>
    </location>
</feature>
<feature type="transmembrane region" description="Helical" evidence="2">
    <location>
        <begin position="248"/>
        <end position="265"/>
    </location>
</feature>
<feature type="transmembrane region" description="Helical" evidence="2">
    <location>
        <begin position="341"/>
        <end position="362"/>
    </location>
</feature>
<dbReference type="RefSeq" id="WP_003303561.1">
    <property type="nucleotide sequence ID" value="NZ_AOBS01000078.1"/>
</dbReference>
<feature type="compositionally biased region" description="Basic and acidic residues" evidence="1">
    <location>
        <begin position="422"/>
        <end position="431"/>
    </location>
</feature>
<sequence>MLKTLSPRLANWPLLLCSFRPLFLATVLLAVTGVALWLGFLGFGLPLPGVPGGPLVWHAHEMLLGFGLAAVAGFVLTAVPEFTATAAFGRPVGFGFLLLWLAARLSFWLSGAIGPWPAALFNSVFAIALLVLLAPRLLGDPLRRQYGFCGGLGALALVTVGFHIDAVGGQYPMRWLYAGIGVMMVLIVVAMSRISMRILNDAIQARRNAGHEVDEDYRARPPRRNLAIFCISLFSLAEWLALPAPLNGWLALATAAAMLNLLNDWHIGRALLERWSLMLYSVYWLMALGYGALGISLLTDGFASSAGRHLLTLGAMGVSILAVLCIAGRTHSGYALDQRRWVPLAAALLVLAALLRAGAGLSGAPAQVLTLLAGLGWLAAFALACRYLAPVWLRPRPDGGQGCEEPQETATSGGCVTARTGLRHDSPPALP</sequence>
<dbReference type="OrthoDB" id="9770040at2"/>
<organism evidence="3 4">
    <name type="scientific">Stutzerimonas stutzeri NF13</name>
    <dbReference type="NCBI Taxonomy" id="1212548"/>
    <lineage>
        <taxon>Bacteria</taxon>
        <taxon>Pseudomonadati</taxon>
        <taxon>Pseudomonadota</taxon>
        <taxon>Gammaproteobacteria</taxon>
        <taxon>Pseudomonadales</taxon>
        <taxon>Pseudomonadaceae</taxon>
        <taxon>Stutzerimonas</taxon>
    </lineage>
</organism>
<evidence type="ECO:0000313" key="3">
    <source>
        <dbReference type="EMBL" id="EMD98304.1"/>
    </source>
</evidence>
<dbReference type="EMBL" id="AOBS01000078">
    <property type="protein sequence ID" value="EMD98304.1"/>
    <property type="molecule type" value="Genomic_DNA"/>
</dbReference>
<protein>
    <submittedName>
        <fullName evidence="3">Nnrs family protein</fullName>
    </submittedName>
</protein>
<dbReference type="InterPro" id="IPR010266">
    <property type="entry name" value="NnrS"/>
</dbReference>
<feature type="transmembrane region" description="Helical" evidence="2">
    <location>
        <begin position="92"/>
        <end position="110"/>
    </location>
</feature>
<evidence type="ECO:0000256" key="1">
    <source>
        <dbReference type="SAM" id="MobiDB-lite"/>
    </source>
</evidence>
<feature type="transmembrane region" description="Helical" evidence="2">
    <location>
        <begin position="176"/>
        <end position="196"/>
    </location>
</feature>
<feature type="transmembrane region" description="Helical" evidence="2">
    <location>
        <begin position="21"/>
        <end position="43"/>
    </location>
</feature>
<feature type="transmembrane region" description="Helical" evidence="2">
    <location>
        <begin position="63"/>
        <end position="80"/>
    </location>
</feature>
<feature type="transmembrane region" description="Helical" evidence="2">
    <location>
        <begin position="310"/>
        <end position="329"/>
    </location>
</feature>
<keyword evidence="2" id="KW-1133">Transmembrane helix</keyword>
<feature type="transmembrane region" description="Helical" evidence="2">
    <location>
        <begin position="368"/>
        <end position="389"/>
    </location>
</feature>
<feature type="transmembrane region" description="Helical" evidence="2">
    <location>
        <begin position="116"/>
        <end position="134"/>
    </location>
</feature>
<evidence type="ECO:0000256" key="2">
    <source>
        <dbReference type="SAM" id="Phobius"/>
    </source>
</evidence>
<proteinExistence type="predicted"/>
<gene>
    <name evidence="3" type="ORF">B381_20176</name>
</gene>
<dbReference type="AlphaFoldDB" id="M2UIL1"/>
<accession>M2UIL1</accession>
<evidence type="ECO:0000313" key="4">
    <source>
        <dbReference type="Proteomes" id="UP000011700"/>
    </source>
</evidence>
<keyword evidence="2" id="KW-0472">Membrane</keyword>
<feature type="region of interest" description="Disordered" evidence="1">
    <location>
        <begin position="399"/>
        <end position="431"/>
    </location>
</feature>
<keyword evidence="2" id="KW-0812">Transmembrane</keyword>